<evidence type="ECO:0000256" key="2">
    <source>
        <dbReference type="PIRSR" id="PIRSR005211-1"/>
    </source>
</evidence>
<dbReference type="VEuPathDB" id="VectorBase:ASTE010438"/>
<dbReference type="STRING" id="30069.A0A182Y866"/>
<dbReference type="SUPFAM" id="SSF53474">
    <property type="entry name" value="alpha/beta-Hydrolases"/>
    <property type="match status" value="1"/>
</dbReference>
<name>A0A182Y866_ANOST</name>
<dbReference type="InterPro" id="IPR012020">
    <property type="entry name" value="ABHD4"/>
</dbReference>
<evidence type="ECO:0000256" key="1">
    <source>
        <dbReference type="ARBA" id="ARBA00010884"/>
    </source>
</evidence>
<dbReference type="GO" id="GO:0051792">
    <property type="term" value="P:medium-chain fatty acid biosynthetic process"/>
    <property type="evidence" value="ECO:0007669"/>
    <property type="project" value="TreeGrafter"/>
</dbReference>
<evidence type="ECO:0000313" key="3">
    <source>
        <dbReference type="EnsemblMetazoa" id="ASTEI04652-PA"/>
    </source>
</evidence>
<dbReference type="PIRSF" id="PIRSF005211">
    <property type="entry name" value="Ab_hydro_YheT"/>
    <property type="match status" value="1"/>
</dbReference>
<evidence type="ECO:0000313" key="4">
    <source>
        <dbReference type="Proteomes" id="UP000076408"/>
    </source>
</evidence>
<reference evidence="4" key="1">
    <citation type="journal article" date="2014" name="Genome Biol.">
        <title>Genome analysis of a major urban malaria vector mosquito, Anopheles stephensi.</title>
        <authorList>
            <person name="Jiang X."/>
            <person name="Peery A."/>
            <person name="Hall A.B."/>
            <person name="Sharma A."/>
            <person name="Chen X.G."/>
            <person name="Waterhouse R.M."/>
            <person name="Komissarov A."/>
            <person name="Riehle M.M."/>
            <person name="Shouche Y."/>
            <person name="Sharakhova M.V."/>
            <person name="Lawson D."/>
            <person name="Pakpour N."/>
            <person name="Arensburger P."/>
            <person name="Davidson V.L."/>
            <person name="Eiglmeier K."/>
            <person name="Emrich S."/>
            <person name="George P."/>
            <person name="Kennedy R.C."/>
            <person name="Mane S.P."/>
            <person name="Maslen G."/>
            <person name="Oringanje C."/>
            <person name="Qi Y."/>
            <person name="Settlage R."/>
            <person name="Tojo M."/>
            <person name="Tubio J.M."/>
            <person name="Unger M.F."/>
            <person name="Wang B."/>
            <person name="Vernick K.D."/>
            <person name="Ribeiro J.M."/>
            <person name="James A.A."/>
            <person name="Michel K."/>
            <person name="Riehle M.A."/>
            <person name="Luckhart S."/>
            <person name="Sharakhov I.V."/>
            <person name="Tu Z."/>
        </authorList>
    </citation>
    <scope>NUCLEOTIDE SEQUENCE [LARGE SCALE GENOMIC DNA]</scope>
    <source>
        <strain evidence="4">Indian</strain>
    </source>
</reference>
<dbReference type="GO" id="GO:0008126">
    <property type="term" value="F:acetylesterase activity"/>
    <property type="evidence" value="ECO:0007669"/>
    <property type="project" value="TreeGrafter"/>
</dbReference>
<dbReference type="InterPro" id="IPR050960">
    <property type="entry name" value="AB_hydrolase_4_sf"/>
</dbReference>
<feature type="active site" description="Charge relay system" evidence="2">
    <location>
        <position position="197"/>
    </location>
</feature>
<dbReference type="PANTHER" id="PTHR10794:SF63">
    <property type="entry name" value="ALPHA_BETA HYDROLASE 1, ISOFORM A"/>
    <property type="match status" value="1"/>
</dbReference>
<dbReference type="PANTHER" id="PTHR10794">
    <property type="entry name" value="ABHYDROLASE DOMAIN-CONTAINING PROTEIN"/>
    <property type="match status" value="1"/>
</dbReference>
<dbReference type="GO" id="GO:0051793">
    <property type="term" value="P:medium-chain fatty acid catabolic process"/>
    <property type="evidence" value="ECO:0007669"/>
    <property type="project" value="TreeGrafter"/>
</dbReference>
<accession>A0A182Y866</accession>
<dbReference type="OMA" id="LDWHGPH"/>
<reference evidence="3" key="2">
    <citation type="submission" date="2020-05" db="UniProtKB">
        <authorList>
            <consortium name="EnsemblMetazoa"/>
        </authorList>
    </citation>
    <scope>IDENTIFICATION</scope>
    <source>
        <strain evidence="3">Indian</strain>
    </source>
</reference>
<keyword evidence="4" id="KW-1185">Reference proteome</keyword>
<sequence>MLSFLYTYLTNLPRWHLVAIVLVGYLIYYLMEVVKRPILAVSNGPFKKYLRKHVPTLENKFWPTFWCVESRAQTVFASIIRSNIMPLVEYRREVLTLKDGGEVALDWLETGCDPESPIIIILPGLTGESQAEYIKCLVTAANRIGIRTVVFTNRGLGGVALKTPRLYCASNCEDLSEVVKYVKQAHPHVRIGATGISMGGLILGNYLARHSDEAKSILTAAKIISVPWDVHKGCASIEQPILNNLLGRHLASSLCRTVSKYDILRGEEFEWDMNQVLQVRILSLPGARRASQLNTLDTTPQSKTIKQFDSAFTSKHFGYKDVDSYYSDATLHNKLHQIKVPLLCLSAADDPFQPLDAIPVKAAANSSHVAILITARGGHIGFLEGWWPANRDQYMGRLFSQYFSAALFDPSNEFYRTAQLMMEHNLTTSTSVPGSPTTKPSLAAASAIRKKSIPF</sequence>
<dbReference type="Pfam" id="PF00561">
    <property type="entry name" value="Abhydrolase_1"/>
    <property type="match status" value="1"/>
</dbReference>
<dbReference type="InterPro" id="IPR000073">
    <property type="entry name" value="AB_hydrolase_1"/>
</dbReference>
<comment type="similarity">
    <text evidence="1">Belongs to the AB hydrolase superfamily. AB hydrolase 4 family.</text>
</comment>
<organism evidence="3 4">
    <name type="scientific">Anopheles stephensi</name>
    <name type="common">Indo-Pakistan malaria mosquito</name>
    <dbReference type="NCBI Taxonomy" id="30069"/>
    <lineage>
        <taxon>Eukaryota</taxon>
        <taxon>Metazoa</taxon>
        <taxon>Ecdysozoa</taxon>
        <taxon>Arthropoda</taxon>
        <taxon>Hexapoda</taxon>
        <taxon>Insecta</taxon>
        <taxon>Pterygota</taxon>
        <taxon>Neoptera</taxon>
        <taxon>Endopterygota</taxon>
        <taxon>Diptera</taxon>
        <taxon>Nematocera</taxon>
        <taxon>Culicoidea</taxon>
        <taxon>Culicidae</taxon>
        <taxon>Anophelinae</taxon>
        <taxon>Anopheles</taxon>
    </lineage>
</organism>
<dbReference type="VEuPathDB" id="VectorBase:ASTEI04652"/>
<dbReference type="GO" id="GO:0047372">
    <property type="term" value="F:monoacylglycerol lipase activity"/>
    <property type="evidence" value="ECO:0007669"/>
    <property type="project" value="TreeGrafter"/>
</dbReference>
<protein>
    <submittedName>
        <fullName evidence="3">Uncharacterized protein</fullName>
    </submittedName>
</protein>
<dbReference type="VEuPathDB" id="VectorBase:ASTEI20_040878"/>
<dbReference type="EnsemblMetazoa" id="ASTEI04652-RA">
    <property type="protein sequence ID" value="ASTEI04652-PA"/>
    <property type="gene ID" value="ASTEI04652"/>
</dbReference>
<dbReference type="Gene3D" id="3.40.50.1820">
    <property type="entry name" value="alpha/beta hydrolase"/>
    <property type="match status" value="1"/>
</dbReference>
<feature type="active site" description="Charge relay system" evidence="2">
    <location>
        <position position="379"/>
    </location>
</feature>
<dbReference type="AlphaFoldDB" id="A0A182Y866"/>
<proteinExistence type="inferred from homology"/>
<dbReference type="Proteomes" id="UP000076408">
    <property type="component" value="Unassembled WGS sequence"/>
</dbReference>
<feature type="active site" description="Charge relay system" evidence="2">
    <location>
        <position position="350"/>
    </location>
</feature>
<dbReference type="InterPro" id="IPR029058">
    <property type="entry name" value="AB_hydrolase_fold"/>
</dbReference>